<evidence type="ECO:0000256" key="6">
    <source>
        <dbReference type="ARBA" id="ARBA00022475"/>
    </source>
</evidence>
<dbReference type="SUPFAM" id="SSF52540">
    <property type="entry name" value="P-loop containing nucleoside triphosphate hydrolases"/>
    <property type="match status" value="1"/>
</dbReference>
<feature type="domain" description="Bacterial type II secretion system protein E" evidence="17">
    <location>
        <begin position="314"/>
        <end position="328"/>
    </location>
</feature>
<evidence type="ECO:0000256" key="15">
    <source>
        <dbReference type="ARBA" id="ARBA00034006"/>
    </source>
</evidence>
<keyword evidence="13" id="KW-1278">Translocase</keyword>
<evidence type="ECO:0000256" key="1">
    <source>
        <dbReference type="ARBA" id="ARBA00001947"/>
    </source>
</evidence>
<dbReference type="PANTHER" id="PTHR30258">
    <property type="entry name" value="TYPE II SECRETION SYSTEM PROTEIN GSPE-RELATED"/>
    <property type="match status" value="1"/>
</dbReference>
<keyword evidence="12 16" id="KW-0653">Protein transport</keyword>
<dbReference type="InterPro" id="IPR037257">
    <property type="entry name" value="T2SS_E_N_sf"/>
</dbReference>
<dbReference type="PROSITE" id="PS00662">
    <property type="entry name" value="T2SP_E"/>
    <property type="match status" value="1"/>
</dbReference>
<reference evidence="19" key="1">
    <citation type="journal article" date="2019" name="Int. J. Syst. Evol. Microbiol.">
        <title>The Global Catalogue of Microorganisms (GCM) 10K type strain sequencing project: providing services to taxonomists for standard genome sequencing and annotation.</title>
        <authorList>
            <consortium name="The Broad Institute Genomics Platform"/>
            <consortium name="The Broad Institute Genome Sequencing Center for Infectious Disease"/>
            <person name="Wu L."/>
            <person name="Ma J."/>
        </authorList>
    </citation>
    <scope>NUCLEOTIDE SEQUENCE [LARGE SCALE GENOMIC DNA]</scope>
    <source>
        <strain evidence="19">CGMCC 1.15928</strain>
    </source>
</reference>
<keyword evidence="5 16" id="KW-0813">Transport</keyword>
<evidence type="ECO:0000256" key="10">
    <source>
        <dbReference type="ARBA" id="ARBA00022833"/>
    </source>
</evidence>
<evidence type="ECO:0000256" key="13">
    <source>
        <dbReference type="ARBA" id="ARBA00022967"/>
    </source>
</evidence>
<comment type="catalytic activity">
    <reaction evidence="15">
        <text>ATP + H2O + cellular proteinSide 1 = ADP + phosphate + cellular proteinSide 2.</text>
        <dbReference type="EC" id="7.4.2.8"/>
    </reaction>
</comment>
<dbReference type="InterPro" id="IPR027417">
    <property type="entry name" value="P-loop_NTPase"/>
</dbReference>
<comment type="function">
    <text evidence="2 16">ATPase component of the type II secretion system required for the energy-dependent secretion of extracellular factors such as proteases and toxins from the periplasm. Acts as a molecular motor to provide the energy that is required for assembly of the pseudopilus and the extrusion of substrates generated in the cytoplasm.</text>
</comment>
<keyword evidence="11 16" id="KW-0067">ATP-binding</keyword>
<keyword evidence="14" id="KW-0472">Membrane</keyword>
<comment type="caution">
    <text evidence="18">The sequence shown here is derived from an EMBL/GenBank/DDBJ whole genome shotgun (WGS) entry which is preliminary data.</text>
</comment>
<sequence>MSDIASRRTLTYAFARDKGLVVLSEAGDAVELGVRAGVAPQSIIEARRALGRPLRFTHLDAPTFERELSEHYARSAVDGGETEAAMDGQGDLHSLIDDIPQTADLLDGDDDAPVVRLINGLIYEAVKRRASDIHIEPHEDTLSVRYRIDGVLQEVLTPTRRLAAPLTSRVKVMARLDIAEKRVPQDGRISLSIGGRSIDVRVSTLPSRYGERVTMRLLDTRNALLGLDELGMDADTLERFRSVLAQPNGITLVTGPTGSGKTTTLYSALSVLNNGQRNVMTLEDPIEYGLEGISQTQMHHKVGLTFAATLRAILRHDPDVVMVGEIRDLETAKVAFEFASTGRPVLSTVHTNSAAGAIQRLRDMGIEPYVLAATMRAVLAQRLVRRLCHHCRAPHEATADEKAMFGIAAHEAHTFYRPVGCMSCAQTGYEGRLGVYELLLVDQALRQLIREDASEDALERHAFADQDSLFRNARRYVTAGETSVEEVLRVCRKEEERSGGL</sequence>
<dbReference type="CDD" id="cd01129">
    <property type="entry name" value="PulE-GspE-like"/>
    <property type="match status" value="1"/>
</dbReference>
<evidence type="ECO:0000256" key="7">
    <source>
        <dbReference type="ARBA" id="ARBA00022519"/>
    </source>
</evidence>
<keyword evidence="10" id="KW-0862">Zinc</keyword>
<dbReference type="Gene3D" id="3.30.300.160">
    <property type="entry name" value="Type II secretion system, protein E, N-terminal domain"/>
    <property type="match status" value="1"/>
</dbReference>
<dbReference type="InterPro" id="IPR001482">
    <property type="entry name" value="T2SS/T4SS_dom"/>
</dbReference>
<organism evidence="18 19">
    <name type="scientific">Henriciella pelagia</name>
    <dbReference type="NCBI Taxonomy" id="1977912"/>
    <lineage>
        <taxon>Bacteria</taxon>
        <taxon>Pseudomonadati</taxon>
        <taxon>Pseudomonadota</taxon>
        <taxon>Alphaproteobacteria</taxon>
        <taxon>Hyphomonadales</taxon>
        <taxon>Hyphomonadaceae</taxon>
        <taxon>Henriciella</taxon>
    </lineage>
</organism>
<evidence type="ECO:0000256" key="8">
    <source>
        <dbReference type="ARBA" id="ARBA00022723"/>
    </source>
</evidence>
<dbReference type="Proteomes" id="UP000628854">
    <property type="component" value="Unassembled WGS sequence"/>
</dbReference>
<evidence type="ECO:0000313" key="18">
    <source>
        <dbReference type="EMBL" id="GGB58122.1"/>
    </source>
</evidence>
<comment type="subcellular location">
    <subcellularLocation>
        <location evidence="3 16">Cell inner membrane</location>
    </subcellularLocation>
</comment>
<keyword evidence="9 16" id="KW-0547">Nucleotide-binding</keyword>
<evidence type="ECO:0000256" key="9">
    <source>
        <dbReference type="ARBA" id="ARBA00022741"/>
    </source>
</evidence>
<dbReference type="InterPro" id="IPR013369">
    <property type="entry name" value="T2SS_GspE"/>
</dbReference>
<keyword evidence="19" id="KW-1185">Reference proteome</keyword>
<protein>
    <recommendedName>
        <fullName evidence="16">Type II secretion system protein E</fullName>
        <shortName evidence="16">T2SS protein E</shortName>
    </recommendedName>
    <alternativeName>
        <fullName evidence="16">Type II traffic warden ATPase</fullName>
    </alternativeName>
</protein>
<name>A0ABQ1J413_9PROT</name>
<gene>
    <name evidence="18" type="primary">pulE</name>
    <name evidence="18" type="ORF">GCM10011503_03140</name>
</gene>
<dbReference type="Pfam" id="PF22341">
    <property type="entry name" value="GSPE_N1E"/>
    <property type="match status" value="1"/>
</dbReference>
<evidence type="ECO:0000256" key="12">
    <source>
        <dbReference type="ARBA" id="ARBA00022927"/>
    </source>
</evidence>
<proteinExistence type="inferred from homology"/>
<dbReference type="NCBIfam" id="TIGR02533">
    <property type="entry name" value="type_II_gspE"/>
    <property type="match status" value="1"/>
</dbReference>
<evidence type="ECO:0000256" key="5">
    <source>
        <dbReference type="ARBA" id="ARBA00022448"/>
    </source>
</evidence>
<accession>A0ABQ1J413</accession>
<dbReference type="PANTHER" id="PTHR30258:SF27">
    <property type="entry name" value="BACTERIOPHAGE ADSORPTION PROTEIN B-RELATED"/>
    <property type="match status" value="1"/>
</dbReference>
<dbReference type="Gene3D" id="3.40.50.300">
    <property type="entry name" value="P-loop containing nucleotide triphosphate hydrolases"/>
    <property type="match status" value="1"/>
</dbReference>
<keyword evidence="8" id="KW-0479">Metal-binding</keyword>
<evidence type="ECO:0000259" key="17">
    <source>
        <dbReference type="PROSITE" id="PS00662"/>
    </source>
</evidence>
<dbReference type="SUPFAM" id="SSF160246">
    <property type="entry name" value="EspE N-terminal domain-like"/>
    <property type="match status" value="1"/>
</dbReference>
<evidence type="ECO:0000256" key="16">
    <source>
        <dbReference type="RuleBase" id="RU366070"/>
    </source>
</evidence>
<evidence type="ECO:0000313" key="19">
    <source>
        <dbReference type="Proteomes" id="UP000628854"/>
    </source>
</evidence>
<evidence type="ECO:0000256" key="4">
    <source>
        <dbReference type="ARBA" id="ARBA00006611"/>
    </source>
</evidence>
<keyword evidence="7" id="KW-0997">Cell inner membrane</keyword>
<dbReference type="InterPro" id="IPR054757">
    <property type="entry name" value="GSPE_N1E"/>
</dbReference>
<comment type="cofactor">
    <cofactor evidence="1">
        <name>Zn(2+)</name>
        <dbReference type="ChEBI" id="CHEBI:29105"/>
    </cofactor>
</comment>
<dbReference type="EMBL" id="BMKF01000001">
    <property type="protein sequence ID" value="GGB58122.1"/>
    <property type="molecule type" value="Genomic_DNA"/>
</dbReference>
<keyword evidence="6" id="KW-1003">Cell membrane</keyword>
<dbReference type="RefSeq" id="WP_084393911.1">
    <property type="nucleotide sequence ID" value="NZ_BMKF01000001.1"/>
</dbReference>
<dbReference type="Gene3D" id="3.30.450.90">
    <property type="match status" value="1"/>
</dbReference>
<evidence type="ECO:0000256" key="3">
    <source>
        <dbReference type="ARBA" id="ARBA00004533"/>
    </source>
</evidence>
<comment type="similarity">
    <text evidence="4 16">Belongs to the GSP E family.</text>
</comment>
<evidence type="ECO:0000256" key="2">
    <source>
        <dbReference type="ARBA" id="ARBA00003288"/>
    </source>
</evidence>
<dbReference type="Pfam" id="PF00437">
    <property type="entry name" value="T2SSE"/>
    <property type="match status" value="1"/>
</dbReference>
<evidence type="ECO:0000256" key="11">
    <source>
        <dbReference type="ARBA" id="ARBA00022840"/>
    </source>
</evidence>
<evidence type="ECO:0000256" key="14">
    <source>
        <dbReference type="ARBA" id="ARBA00023136"/>
    </source>
</evidence>